<feature type="region of interest" description="Disordered" evidence="1">
    <location>
        <begin position="83"/>
        <end position="139"/>
    </location>
</feature>
<reference evidence="2" key="1">
    <citation type="submission" date="2023-03" db="EMBL/GenBank/DDBJ databases">
        <title>Massive genome expansion in bonnet fungi (Mycena s.s.) driven by repeated elements and novel gene families across ecological guilds.</title>
        <authorList>
            <consortium name="Lawrence Berkeley National Laboratory"/>
            <person name="Harder C.B."/>
            <person name="Miyauchi S."/>
            <person name="Viragh M."/>
            <person name="Kuo A."/>
            <person name="Thoen E."/>
            <person name="Andreopoulos B."/>
            <person name="Lu D."/>
            <person name="Skrede I."/>
            <person name="Drula E."/>
            <person name="Henrissat B."/>
            <person name="Morin E."/>
            <person name="Kohler A."/>
            <person name="Barry K."/>
            <person name="LaButti K."/>
            <person name="Morin E."/>
            <person name="Salamov A."/>
            <person name="Lipzen A."/>
            <person name="Mereny Z."/>
            <person name="Hegedus B."/>
            <person name="Baldrian P."/>
            <person name="Stursova M."/>
            <person name="Weitz H."/>
            <person name="Taylor A."/>
            <person name="Grigoriev I.V."/>
            <person name="Nagy L.G."/>
            <person name="Martin F."/>
            <person name="Kauserud H."/>
        </authorList>
    </citation>
    <scope>NUCLEOTIDE SEQUENCE</scope>
    <source>
        <strain evidence="2">CBHHK200</strain>
    </source>
</reference>
<dbReference type="AlphaFoldDB" id="A0AAD6SKC2"/>
<sequence>MQRLLETRTKFIHGDNVGASELNCVAADVFSDPDCPERREWARHIEALLISSESQKKGEPFAWPEVKIFAITWFPVAGGTPAVGKSTGANEKKRASGSNPVVDGPRPKKKRIEEDTSGYLLGRRNQESETENSYTPDRLDMDVEFENTAHDLTAPEPEGEREGKTYWVDPHFATVFRESTLPLALIQPWNFLVCTAMVNAPGGPVGPCQSNITVEEIYSHLKAHNILRFILPTLHTALNEAGILRTTSDPSSYIPHGIIAPIPHLPLEVGRQCDHPDCSTSPFVGSQALLDHHFAERHNGVPFNEVYMRHVHCQPFLHPTTGPSYFRVYPEMTRLDTRTDYAVFYRHLEARETWTRPRLRHPQSDSEVSPWLQRVGWHKVMENCDPIDAKSRINLEHAPEWLRSLQGHVAAYIQRVEAKLRMMSPVVRTWLRKDSDEEQNSVQIKARELTNYEKPWTALIQLLLLQFDSPLASFPVPMSPEVTVAVKELHTLLVNDSQSMYTMVGQGKGTYSQMRIHALVFALLSTRHRDLGNDQTACPVARFIVLDCLEIHREGCRFLPPHQCRVKLHPLEYVFRICLVEEASRKLSPGGDLSADIKSLLRHIRPIDEGDPITTWSVLSNTAQLATYLGKAMRKPNMFWSEDSQELVSMGIRAKLSMQQIRNYVLTLIAQAKSILRTDVMRNASMSAFSLFWANIASLPDNTTSGSGLITHILSNLPTHGDKLLLQTLMQHCPGVFHDRIAAAPGVNPISWRQAAIRKWFLDVERLLEYFCAALPFLVGPVTAASILKHTFGAQSQTAPNMVVCDGHLAFLSHDGKTTDPNARLHYLPDVLGHDVMFYLVYVRPLEIFWLRAVSKQPAVLSLHRFWVTDTKEWDTNRVYTLTEKLSFRHINLKISFGQWKDLLKAIIQEHLTVTQAPTGNRVEDLAAGHNSSLALHIYAVGHSYSSSSGAAQTAREQCAQLHKFWGVGAESGEPVGSLSDSILWQKRLISVAESFNTFFVA</sequence>
<name>A0AAD6SKC2_9AGAR</name>
<gene>
    <name evidence="2" type="ORF">C8F04DRAFT_1289066</name>
</gene>
<accession>A0AAD6SKC2</accession>
<evidence type="ECO:0000256" key="1">
    <source>
        <dbReference type="SAM" id="MobiDB-lite"/>
    </source>
</evidence>
<protein>
    <submittedName>
        <fullName evidence="2">Uncharacterized protein</fullName>
    </submittedName>
</protein>
<dbReference type="EMBL" id="JARJCM010000105">
    <property type="protein sequence ID" value="KAJ7029099.1"/>
    <property type="molecule type" value="Genomic_DNA"/>
</dbReference>
<comment type="caution">
    <text evidence="2">The sequence shown here is derived from an EMBL/GenBank/DDBJ whole genome shotgun (WGS) entry which is preliminary data.</text>
</comment>
<evidence type="ECO:0000313" key="2">
    <source>
        <dbReference type="EMBL" id="KAJ7029099.1"/>
    </source>
</evidence>
<evidence type="ECO:0000313" key="3">
    <source>
        <dbReference type="Proteomes" id="UP001218188"/>
    </source>
</evidence>
<keyword evidence="3" id="KW-1185">Reference proteome</keyword>
<proteinExistence type="predicted"/>
<dbReference type="Proteomes" id="UP001218188">
    <property type="component" value="Unassembled WGS sequence"/>
</dbReference>
<organism evidence="2 3">
    <name type="scientific">Mycena alexandri</name>
    <dbReference type="NCBI Taxonomy" id="1745969"/>
    <lineage>
        <taxon>Eukaryota</taxon>
        <taxon>Fungi</taxon>
        <taxon>Dikarya</taxon>
        <taxon>Basidiomycota</taxon>
        <taxon>Agaricomycotina</taxon>
        <taxon>Agaricomycetes</taxon>
        <taxon>Agaricomycetidae</taxon>
        <taxon>Agaricales</taxon>
        <taxon>Marasmiineae</taxon>
        <taxon>Mycenaceae</taxon>
        <taxon>Mycena</taxon>
    </lineage>
</organism>